<reference evidence="2" key="2">
    <citation type="submission" date="2025-08" db="UniProtKB">
        <authorList>
            <consortium name="Ensembl"/>
        </authorList>
    </citation>
    <scope>IDENTIFICATION</scope>
</reference>
<name>G3N719_GASAC</name>
<dbReference type="RefSeq" id="XP_040039048.1">
    <property type="nucleotide sequence ID" value="XM_040183114.1"/>
</dbReference>
<feature type="transmembrane region" description="Helical" evidence="1">
    <location>
        <begin position="76"/>
        <end position="97"/>
    </location>
</feature>
<keyword evidence="3" id="KW-1185">Reference proteome</keyword>
<accession>G3N719</accession>
<evidence type="ECO:0000313" key="3">
    <source>
        <dbReference type="Proteomes" id="UP000007635"/>
    </source>
</evidence>
<dbReference type="Proteomes" id="UP000007635">
    <property type="component" value="Chromosome VII"/>
</dbReference>
<feature type="transmembrane region" description="Helical" evidence="1">
    <location>
        <begin position="109"/>
        <end position="128"/>
    </location>
</feature>
<keyword evidence="1" id="KW-0472">Membrane</keyword>
<reference evidence="2" key="3">
    <citation type="submission" date="2025-09" db="UniProtKB">
        <authorList>
            <consortium name="Ensembl"/>
        </authorList>
    </citation>
    <scope>IDENTIFICATION</scope>
</reference>
<protein>
    <submittedName>
        <fullName evidence="2">Uncharacterized protein</fullName>
    </submittedName>
</protein>
<organism evidence="2 3">
    <name type="scientific">Gasterosteus aculeatus aculeatus</name>
    <name type="common">three-spined stickleback</name>
    <dbReference type="NCBI Taxonomy" id="481459"/>
    <lineage>
        <taxon>Eukaryota</taxon>
        <taxon>Metazoa</taxon>
        <taxon>Chordata</taxon>
        <taxon>Craniata</taxon>
        <taxon>Vertebrata</taxon>
        <taxon>Euteleostomi</taxon>
        <taxon>Actinopterygii</taxon>
        <taxon>Neopterygii</taxon>
        <taxon>Teleostei</taxon>
        <taxon>Neoteleostei</taxon>
        <taxon>Acanthomorphata</taxon>
        <taxon>Eupercaria</taxon>
        <taxon>Perciformes</taxon>
        <taxon>Cottioidei</taxon>
        <taxon>Gasterosteales</taxon>
        <taxon>Gasterosteidae</taxon>
        <taxon>Gasterosteus</taxon>
    </lineage>
</organism>
<dbReference type="InParanoid" id="G3N719"/>
<dbReference type="OMA" id="TACLVMQ"/>
<dbReference type="Ensembl" id="ENSGACT00000001094.2">
    <property type="protein sequence ID" value="ENSGACP00000001094.2"/>
    <property type="gene ID" value="ENSGACG00000000848.2"/>
</dbReference>
<reference evidence="2 3" key="1">
    <citation type="journal article" date="2021" name="G3 (Bethesda)">
        <title>Improved contiguity of the threespine stickleback genome using long-read sequencing.</title>
        <authorList>
            <person name="Nath S."/>
            <person name="Shaw D.E."/>
            <person name="White M.A."/>
        </authorList>
    </citation>
    <scope>NUCLEOTIDE SEQUENCE [LARGE SCALE GENOMIC DNA]</scope>
    <source>
        <strain evidence="2 3">Lake Benthic</strain>
    </source>
</reference>
<feature type="transmembrane region" description="Helical" evidence="1">
    <location>
        <begin position="163"/>
        <end position="184"/>
    </location>
</feature>
<sequence>MADIVTMADDAAFVEEGIGPAQSPLVAVSFQRNVHRKEKYLEAEPKALGITQIGLSVFQNSCVAVLLSKGLSHGPIGIPFFISSLTLIIAGSLAVAAQNLHLPTLRACLGWQIVACGASVFNLICCFLKMDFGSSFCWYFLYDSDFSTVEETCKKIEGATSHFSAEIIVLEVALFAISATLAAYCCKVVNCCSPAPKMPVITVHAPPPVQQ</sequence>
<keyword evidence="1" id="KW-1133">Transmembrane helix</keyword>
<dbReference type="Bgee" id="ENSGACG00000000848">
    <property type="expression patterns" value="Expressed in spleen and 13 other cell types or tissues"/>
</dbReference>
<dbReference type="eggNOG" id="ENOG502S5FE">
    <property type="taxonomic scope" value="Eukaryota"/>
</dbReference>
<dbReference type="GeneTree" id="ENSGT00600000085600"/>
<proteinExistence type="predicted"/>
<keyword evidence="1" id="KW-0812">Transmembrane</keyword>
<evidence type="ECO:0000313" key="2">
    <source>
        <dbReference type="Ensembl" id="ENSGACP00000001094.2"/>
    </source>
</evidence>
<dbReference type="AlphaFoldDB" id="G3N719"/>
<evidence type="ECO:0000256" key="1">
    <source>
        <dbReference type="SAM" id="Phobius"/>
    </source>
</evidence>
<dbReference type="GeneID" id="120823049"/>